<dbReference type="EMBL" id="ADLQ01000094">
    <property type="protein sequence ID" value="EGA92015.1"/>
    <property type="molecule type" value="Genomic_DNA"/>
</dbReference>
<dbReference type="AlphaFoldDB" id="E7GTD8"/>
<evidence type="ECO:0000313" key="2">
    <source>
        <dbReference type="EMBL" id="EGA92015.1"/>
    </source>
</evidence>
<keyword evidence="1" id="KW-0472">Membrane</keyword>
<feature type="transmembrane region" description="Helical" evidence="1">
    <location>
        <begin position="31"/>
        <end position="50"/>
    </location>
</feature>
<sequence>MRMKNFLGIFITCFLGLYILAFFFLSNFWTLLAAAAFLLTWLITACLKMSDKVDELEKRIQKMEEAGSDG</sequence>
<keyword evidence="3" id="KW-1185">Reference proteome</keyword>
<gene>
    <name evidence="2" type="ORF">HMPREF9474_04183</name>
</gene>
<accession>E7GTD8</accession>
<reference evidence="2 3" key="1">
    <citation type="submission" date="2010-12" db="EMBL/GenBank/DDBJ databases">
        <title>The Genome Sequence of Clostridium symbiosum strain WAL-14163.</title>
        <authorList>
            <person name="Earl A."/>
            <person name="Ward D."/>
            <person name="Feldgarden M."/>
            <person name="Gevers D."/>
            <person name="Finegold S.M."/>
            <person name="Summanen P.H."/>
            <person name="Molitoris D.R."/>
            <person name="Vaisanen M.L."/>
            <person name="Daigneault M."/>
            <person name="Young S.K."/>
            <person name="Zeng Q."/>
            <person name="Gargeya S."/>
            <person name="Fitzgerald M."/>
            <person name="Haas B."/>
            <person name="Abouelleil A."/>
            <person name="Alvarado L."/>
            <person name="Arachchi H.M."/>
            <person name="Berlin A."/>
            <person name="Brown A."/>
            <person name="Chapman S.B."/>
            <person name="Chen Z."/>
            <person name="Dunbar C."/>
            <person name="Freedman E."/>
            <person name="Gearin G."/>
            <person name="Gellesch M."/>
            <person name="Goldberg J."/>
            <person name="Griggs A."/>
            <person name="Gujja S."/>
            <person name="Heilman E."/>
            <person name="Heiman D."/>
            <person name="Howarth C."/>
            <person name="Larson L."/>
            <person name="Lui A."/>
            <person name="MacDonald P.J.P."/>
            <person name="Mehta T."/>
            <person name="Montmayeur A."/>
            <person name="Murphy C."/>
            <person name="Neiman D."/>
            <person name="Pearson M."/>
            <person name="Priest M."/>
            <person name="Roberts A."/>
            <person name="Saif S."/>
            <person name="Shea T."/>
            <person name="Shenoy N."/>
            <person name="Sisk P."/>
            <person name="Stolte C."/>
            <person name="Sykes S."/>
            <person name="White J."/>
            <person name="Yandava C."/>
            <person name="Nusbaum C."/>
            <person name="Birren B."/>
        </authorList>
    </citation>
    <scope>NUCLEOTIDE SEQUENCE [LARGE SCALE GENOMIC DNA]</scope>
    <source>
        <strain evidence="2 3">WAL-14163</strain>
    </source>
</reference>
<comment type="caution">
    <text evidence="2">The sequence shown here is derived from an EMBL/GenBank/DDBJ whole genome shotgun (WGS) entry which is preliminary data.</text>
</comment>
<feature type="transmembrane region" description="Helical" evidence="1">
    <location>
        <begin position="7"/>
        <end position="25"/>
    </location>
</feature>
<organism evidence="2 3">
    <name type="scientific">Clostridium symbiosum (strain WAL-14163)</name>
    <dbReference type="NCBI Taxonomy" id="742740"/>
    <lineage>
        <taxon>Bacteria</taxon>
        <taxon>Bacillati</taxon>
        <taxon>Bacillota</taxon>
        <taxon>Clostridia</taxon>
        <taxon>Lachnospirales</taxon>
        <taxon>Lachnospiraceae</taxon>
        <taxon>Otoolea</taxon>
    </lineage>
</organism>
<protein>
    <submittedName>
        <fullName evidence="2">Uncharacterized protein</fullName>
    </submittedName>
</protein>
<evidence type="ECO:0000313" key="3">
    <source>
        <dbReference type="Proteomes" id="UP000002970"/>
    </source>
</evidence>
<dbReference type="Proteomes" id="UP000002970">
    <property type="component" value="Unassembled WGS sequence"/>
</dbReference>
<keyword evidence="1" id="KW-0812">Transmembrane</keyword>
<dbReference type="HOGENOM" id="CLU_2786653_0_0_9"/>
<proteinExistence type="predicted"/>
<keyword evidence="1" id="KW-1133">Transmembrane helix</keyword>
<name>E7GTD8_CLOS6</name>
<evidence type="ECO:0000256" key="1">
    <source>
        <dbReference type="SAM" id="Phobius"/>
    </source>
</evidence>